<dbReference type="Proteomes" id="UP000623795">
    <property type="component" value="Unassembled WGS sequence"/>
</dbReference>
<keyword evidence="1" id="KW-0732">Signal</keyword>
<accession>A0ABX1PYX9</accession>
<organism evidence="3 4">
    <name type="scientific">Aromatoleum toluvorans</name>
    <dbReference type="NCBI Taxonomy" id="92002"/>
    <lineage>
        <taxon>Bacteria</taxon>
        <taxon>Pseudomonadati</taxon>
        <taxon>Pseudomonadota</taxon>
        <taxon>Betaproteobacteria</taxon>
        <taxon>Rhodocyclales</taxon>
        <taxon>Rhodocyclaceae</taxon>
        <taxon>Aromatoleum</taxon>
    </lineage>
</organism>
<name>A0ABX1PYX9_9RHOO</name>
<comment type="caution">
    <text evidence="3">The sequence shown here is derived from an EMBL/GenBank/DDBJ whole genome shotgun (WGS) entry which is preliminary data.</text>
</comment>
<feature type="chain" id="PRO_5046482668" evidence="1">
    <location>
        <begin position="25"/>
        <end position="313"/>
    </location>
</feature>
<sequence length="313" mass="34216">MKYTHVRHFAVALIALAVSASGGAVERNGFRLDGAAVPVDEILPGGPARDGIPAIDHPRFVPAAQARHVKPGDRVLGVVRGEISRAYPIAILNWHEVVNDRFGDEAVVVTFCPLCGTGMAFAARIAGRDLSFGVSGLLYNSDVLLYDRQTESLWSQIMAQAVTGPLRGQRLVFLATAHTTWAEWRARHPATDVLSADTGYGRDYARDPYAGYRESPDLMFPVATQDKRLHPKEQVIGLTLGGEHKAYPFSALARAGRRVLDDRVGGQAIRVEFDAEARTGRVLDADGRELPSVTAFWFAWLAFHPQTALYEGK</sequence>
<gene>
    <name evidence="3" type="ORF">GPA22_12665</name>
</gene>
<evidence type="ECO:0000259" key="2">
    <source>
        <dbReference type="PROSITE" id="PS50106"/>
    </source>
</evidence>
<keyword evidence="4" id="KW-1185">Reference proteome</keyword>
<dbReference type="Pfam" id="PF11376">
    <property type="entry name" value="DUF3179"/>
    <property type="match status" value="1"/>
</dbReference>
<dbReference type="PROSITE" id="PS50106">
    <property type="entry name" value="PDZ"/>
    <property type="match status" value="1"/>
</dbReference>
<feature type="signal peptide" evidence="1">
    <location>
        <begin position="1"/>
        <end position="24"/>
    </location>
</feature>
<dbReference type="EMBL" id="WTVN01000018">
    <property type="protein sequence ID" value="NMG44578.1"/>
    <property type="molecule type" value="Genomic_DNA"/>
</dbReference>
<reference evidence="3 4" key="1">
    <citation type="submission" date="2019-12" db="EMBL/GenBank/DDBJ databases">
        <title>Comparative genomics gives insights into the taxonomy of the Azoarcus-Aromatoleum group and reveals separate origins of nif in the plant-associated Azoarcus and non-plant-associated Aromatoleum sub-groups.</title>
        <authorList>
            <person name="Lafos M."/>
            <person name="Maluk M."/>
            <person name="Batista M."/>
            <person name="Junghare M."/>
            <person name="Carmona M."/>
            <person name="Faoro H."/>
            <person name="Cruz L.M."/>
            <person name="Battistoni F."/>
            <person name="De Souza E."/>
            <person name="Pedrosa F."/>
            <person name="Chen W.-M."/>
            <person name="Poole P.S."/>
            <person name="Dixon R.A."/>
            <person name="James E.K."/>
        </authorList>
    </citation>
    <scope>NUCLEOTIDE SEQUENCE [LARGE SCALE GENOMIC DNA]</scope>
    <source>
        <strain evidence="3 4">Td21</strain>
    </source>
</reference>
<evidence type="ECO:0000313" key="4">
    <source>
        <dbReference type="Proteomes" id="UP000623795"/>
    </source>
</evidence>
<feature type="domain" description="PDZ" evidence="2">
    <location>
        <begin position="13"/>
        <end position="78"/>
    </location>
</feature>
<evidence type="ECO:0000256" key="1">
    <source>
        <dbReference type="SAM" id="SignalP"/>
    </source>
</evidence>
<protein>
    <submittedName>
        <fullName evidence="3">DUF3179 domain-containing protein</fullName>
    </submittedName>
</protein>
<dbReference type="RefSeq" id="WP_169256436.1">
    <property type="nucleotide sequence ID" value="NZ_WTVN01000018.1"/>
</dbReference>
<dbReference type="InterPro" id="IPR001478">
    <property type="entry name" value="PDZ"/>
</dbReference>
<evidence type="ECO:0000313" key="3">
    <source>
        <dbReference type="EMBL" id="NMG44578.1"/>
    </source>
</evidence>
<dbReference type="InterPro" id="IPR021516">
    <property type="entry name" value="DUF3179"/>
</dbReference>
<proteinExistence type="predicted"/>